<dbReference type="EMBL" id="LHQQ01000040">
    <property type="protein sequence ID" value="KOS45651.1"/>
    <property type="molecule type" value="Genomic_DNA"/>
</dbReference>
<accession>A0A0M8PD25</accession>
<sequence>MRDRATKKQKHMIRVGFEPTPLARHGDSCVPSGSGGPEPCALDQLGHLTNWMKDGREYEFMKENTQIRAFCDISPCCDSSYSFTCQFLGNISQH</sequence>
<gene>
    <name evidence="1" type="ORF">ACN38_g3386</name>
</gene>
<comment type="caution">
    <text evidence="1">The sequence shown here is derived from an EMBL/GenBank/DDBJ whole genome shotgun (WGS) entry which is preliminary data.</text>
</comment>
<dbReference type="Proteomes" id="UP000037696">
    <property type="component" value="Unassembled WGS sequence"/>
</dbReference>
<keyword evidence="2" id="KW-1185">Reference proteome</keyword>
<protein>
    <submittedName>
        <fullName evidence="1">Uncharacterized protein</fullName>
    </submittedName>
</protein>
<evidence type="ECO:0000313" key="1">
    <source>
        <dbReference type="EMBL" id="KOS45651.1"/>
    </source>
</evidence>
<evidence type="ECO:0000313" key="2">
    <source>
        <dbReference type="Proteomes" id="UP000037696"/>
    </source>
</evidence>
<proteinExistence type="predicted"/>
<name>A0A0M8PD25_9EURO</name>
<organism evidence="1 2">
    <name type="scientific">Penicillium nordicum</name>
    <dbReference type="NCBI Taxonomy" id="229535"/>
    <lineage>
        <taxon>Eukaryota</taxon>
        <taxon>Fungi</taxon>
        <taxon>Dikarya</taxon>
        <taxon>Ascomycota</taxon>
        <taxon>Pezizomycotina</taxon>
        <taxon>Eurotiomycetes</taxon>
        <taxon>Eurotiomycetidae</taxon>
        <taxon>Eurotiales</taxon>
        <taxon>Aspergillaceae</taxon>
        <taxon>Penicillium</taxon>
    </lineage>
</organism>
<reference evidence="1 2" key="1">
    <citation type="submission" date="2015-08" db="EMBL/GenBank/DDBJ databases">
        <title>Genome sequencing of Penicillium nordicum.</title>
        <authorList>
            <person name="Nguyen H.D."/>
            <person name="Seifert K.A."/>
        </authorList>
    </citation>
    <scope>NUCLEOTIDE SEQUENCE [LARGE SCALE GENOMIC DNA]</scope>
    <source>
        <strain evidence="1 2">DAOMC 185683</strain>
    </source>
</reference>
<dbReference type="AlphaFoldDB" id="A0A0M8PD25"/>